<dbReference type="EMBL" id="PGTB01000007">
    <property type="protein sequence ID" value="PJE37896.1"/>
    <property type="molecule type" value="Genomic_DNA"/>
</dbReference>
<evidence type="ECO:0000313" key="3">
    <source>
        <dbReference type="Proteomes" id="UP000231553"/>
    </source>
</evidence>
<dbReference type="CDD" id="cd00761">
    <property type="entry name" value="Glyco_tranf_GTA_type"/>
    <property type="match status" value="1"/>
</dbReference>
<dbReference type="Proteomes" id="UP000231553">
    <property type="component" value="Unassembled WGS sequence"/>
</dbReference>
<accession>A0A2M8J539</accession>
<evidence type="ECO:0000313" key="2">
    <source>
        <dbReference type="EMBL" id="PJE37896.1"/>
    </source>
</evidence>
<sequence>MPKATIVVPAYNVATTLADTLASLCAQTFADFEIIVVDDGSSDRTVAVARSLGDRRIRVVQQPNRGLAGARNSGIAQARGEYIGFCDADDLWRPTKLAAHVAHLNSNPVVGLSFSGSELIDDAGNPLGLAQRPRLKRITAAHVFLRNPVGNGSAAVMRRAALDDIAWRPARETQRDWWFDESFRQSEDIECWLRLALTTDWQIEGVDGLLTRYRISSGGLSAGTDTQLATWERMVEKLSPIAPQFMAAHTPAARAYQLRYLARRAISSGDVPSAWRNVQASMRCSLHPLLSEPLKTLSTLIATSVLAAFGPAPVAALRRISASRTRA</sequence>
<keyword evidence="3" id="KW-1185">Reference proteome</keyword>
<dbReference type="InterPro" id="IPR050834">
    <property type="entry name" value="Glycosyltransf_2"/>
</dbReference>
<dbReference type="OrthoDB" id="5291101at2"/>
<dbReference type="AlphaFoldDB" id="A0A2M8J539"/>
<evidence type="ECO:0000259" key="1">
    <source>
        <dbReference type="Pfam" id="PF00535"/>
    </source>
</evidence>
<dbReference type="GO" id="GO:0016740">
    <property type="term" value="F:transferase activity"/>
    <property type="evidence" value="ECO:0007669"/>
    <property type="project" value="UniProtKB-KW"/>
</dbReference>
<organism evidence="2 3">
    <name type="scientific">Pseudooceanicola lipolyticus</name>
    <dbReference type="NCBI Taxonomy" id="2029104"/>
    <lineage>
        <taxon>Bacteria</taxon>
        <taxon>Pseudomonadati</taxon>
        <taxon>Pseudomonadota</taxon>
        <taxon>Alphaproteobacteria</taxon>
        <taxon>Rhodobacterales</taxon>
        <taxon>Paracoccaceae</taxon>
        <taxon>Pseudooceanicola</taxon>
    </lineage>
</organism>
<dbReference type="Gene3D" id="3.90.550.10">
    <property type="entry name" value="Spore Coat Polysaccharide Biosynthesis Protein SpsA, Chain A"/>
    <property type="match status" value="1"/>
</dbReference>
<feature type="domain" description="Glycosyltransferase 2-like" evidence="1">
    <location>
        <begin position="5"/>
        <end position="165"/>
    </location>
</feature>
<dbReference type="Pfam" id="PF00535">
    <property type="entry name" value="Glycos_transf_2"/>
    <property type="match status" value="1"/>
</dbReference>
<dbReference type="PANTHER" id="PTHR43685:SF2">
    <property type="entry name" value="GLYCOSYLTRANSFERASE 2-LIKE DOMAIN-CONTAINING PROTEIN"/>
    <property type="match status" value="1"/>
</dbReference>
<reference evidence="2 3" key="1">
    <citation type="journal article" date="2018" name="Int. J. Syst. Evol. Microbiol.">
        <title>Pseudooceanicola lipolyticus sp. nov., a marine alphaproteobacterium, reclassification of Oceanicola flagellatus as Pseudooceanicola flagellatus comb. nov. and emended description of the genus Pseudooceanicola.</title>
        <authorList>
            <person name="Huang M.-M."/>
            <person name="Guo L.-L."/>
            <person name="Wu Y.-H."/>
            <person name="Lai Q.-L."/>
            <person name="Shao Z.-Z."/>
            <person name="Wang C.-S."/>
            <person name="Wu M."/>
            <person name="Xu X.-W."/>
        </authorList>
    </citation>
    <scope>NUCLEOTIDE SEQUENCE [LARGE SCALE GENOMIC DNA]</scope>
    <source>
        <strain evidence="2 3">157</strain>
    </source>
</reference>
<keyword evidence="2" id="KW-0808">Transferase</keyword>
<gene>
    <name evidence="2" type="ORF">CVM52_04515</name>
</gene>
<dbReference type="PANTHER" id="PTHR43685">
    <property type="entry name" value="GLYCOSYLTRANSFERASE"/>
    <property type="match status" value="1"/>
</dbReference>
<dbReference type="InterPro" id="IPR001173">
    <property type="entry name" value="Glyco_trans_2-like"/>
</dbReference>
<dbReference type="InterPro" id="IPR029044">
    <property type="entry name" value="Nucleotide-diphossugar_trans"/>
</dbReference>
<name>A0A2M8J539_9RHOB</name>
<comment type="caution">
    <text evidence="2">The sequence shown here is derived from an EMBL/GenBank/DDBJ whole genome shotgun (WGS) entry which is preliminary data.</text>
</comment>
<proteinExistence type="predicted"/>
<protein>
    <submittedName>
        <fullName evidence="2">Glucosyl transferase</fullName>
    </submittedName>
</protein>
<dbReference type="SUPFAM" id="SSF53448">
    <property type="entry name" value="Nucleotide-diphospho-sugar transferases"/>
    <property type="match status" value="1"/>
</dbReference>